<evidence type="ECO:0000259" key="2">
    <source>
        <dbReference type="Pfam" id="PF03992"/>
    </source>
</evidence>
<dbReference type="Gene3D" id="3.30.70.100">
    <property type="match status" value="1"/>
</dbReference>
<keyword evidence="1" id="KW-0472">Membrane</keyword>
<evidence type="ECO:0000256" key="1">
    <source>
        <dbReference type="SAM" id="Phobius"/>
    </source>
</evidence>
<gene>
    <name evidence="3" type="ORF">HYX28_00200</name>
</gene>
<protein>
    <submittedName>
        <fullName evidence="3">Antibiotic biosynthesis monooxygenase</fullName>
    </submittedName>
</protein>
<evidence type="ECO:0000313" key="3">
    <source>
        <dbReference type="EMBL" id="MBI2677183.1"/>
    </source>
</evidence>
<organism evidence="3 4">
    <name type="scientific">Candidatus Korobacter versatilis</name>
    <dbReference type="NCBI Taxonomy" id="658062"/>
    <lineage>
        <taxon>Bacteria</taxon>
        <taxon>Pseudomonadati</taxon>
        <taxon>Acidobacteriota</taxon>
        <taxon>Terriglobia</taxon>
        <taxon>Terriglobales</taxon>
        <taxon>Candidatus Korobacteraceae</taxon>
        <taxon>Candidatus Korobacter</taxon>
    </lineage>
</organism>
<keyword evidence="3" id="KW-0560">Oxidoreductase</keyword>
<dbReference type="InterPro" id="IPR011008">
    <property type="entry name" value="Dimeric_a/b-barrel"/>
</dbReference>
<comment type="caution">
    <text evidence="3">The sequence shown here is derived from an EMBL/GenBank/DDBJ whole genome shotgun (WGS) entry which is preliminary data.</text>
</comment>
<dbReference type="EMBL" id="JACPNR010000001">
    <property type="protein sequence ID" value="MBI2677183.1"/>
    <property type="molecule type" value="Genomic_DNA"/>
</dbReference>
<dbReference type="AlphaFoldDB" id="A0A932A5R1"/>
<dbReference type="SUPFAM" id="SSF54909">
    <property type="entry name" value="Dimeric alpha+beta barrel"/>
    <property type="match status" value="1"/>
</dbReference>
<feature type="transmembrane region" description="Helical" evidence="1">
    <location>
        <begin position="120"/>
        <end position="139"/>
    </location>
</feature>
<proteinExistence type="predicted"/>
<keyword evidence="3" id="KW-0503">Monooxygenase</keyword>
<dbReference type="PANTHER" id="PTHR40057">
    <property type="entry name" value="SLR1162 PROTEIN"/>
    <property type="match status" value="1"/>
</dbReference>
<dbReference type="Proteomes" id="UP000779809">
    <property type="component" value="Unassembled WGS sequence"/>
</dbReference>
<sequence length="210" mass="22276">MEVRDALASSVIVHRVPAASAGAFMEWQRGVTAATEAFPGYRSTDVYPAVAPKLEWVIVVQFDSAASLQGWLDSPERAAWTAKLPKEVAAYSLKTLHSGFGPWFAGAIGGEDAPPAGWKMALTVLLGLYPTVMLLSLFVSPRMSPLGMAVSMLIGNALSIAILQWLVVPTLSKALAPWFRTRKTAATLGGAALVVLLLAGLALLFRQVTG</sequence>
<dbReference type="Pfam" id="PF03992">
    <property type="entry name" value="ABM"/>
    <property type="match status" value="1"/>
</dbReference>
<keyword evidence="1" id="KW-0812">Transmembrane</keyword>
<accession>A0A932A5R1</accession>
<dbReference type="GO" id="GO:0004497">
    <property type="term" value="F:monooxygenase activity"/>
    <property type="evidence" value="ECO:0007669"/>
    <property type="project" value="UniProtKB-KW"/>
</dbReference>
<name>A0A932A5R1_9BACT</name>
<keyword evidence="1" id="KW-1133">Transmembrane helix</keyword>
<dbReference type="InterPro" id="IPR038762">
    <property type="entry name" value="ABM_predict"/>
</dbReference>
<evidence type="ECO:0000313" key="4">
    <source>
        <dbReference type="Proteomes" id="UP000779809"/>
    </source>
</evidence>
<feature type="transmembrane region" description="Helical" evidence="1">
    <location>
        <begin position="146"/>
        <end position="166"/>
    </location>
</feature>
<feature type="transmembrane region" description="Helical" evidence="1">
    <location>
        <begin position="186"/>
        <end position="205"/>
    </location>
</feature>
<dbReference type="InterPro" id="IPR007138">
    <property type="entry name" value="ABM_dom"/>
</dbReference>
<feature type="domain" description="ABM" evidence="2">
    <location>
        <begin position="15"/>
        <end position="82"/>
    </location>
</feature>
<reference evidence="3" key="1">
    <citation type="submission" date="2020-07" db="EMBL/GenBank/DDBJ databases">
        <title>Huge and variable diversity of episymbiotic CPR bacteria and DPANN archaea in groundwater ecosystems.</title>
        <authorList>
            <person name="He C.Y."/>
            <person name="Keren R."/>
            <person name="Whittaker M."/>
            <person name="Farag I.F."/>
            <person name="Doudna J."/>
            <person name="Cate J.H.D."/>
            <person name="Banfield J.F."/>
        </authorList>
    </citation>
    <scope>NUCLEOTIDE SEQUENCE</scope>
    <source>
        <strain evidence="3">NC_groundwater_580_Pr5_B-0.1um_64_19</strain>
    </source>
</reference>
<dbReference type="PANTHER" id="PTHR40057:SF1">
    <property type="entry name" value="SLR1162 PROTEIN"/>
    <property type="match status" value="1"/>
</dbReference>